<dbReference type="EMBL" id="GBXM01004769">
    <property type="protein sequence ID" value="JAI03809.1"/>
    <property type="molecule type" value="Transcribed_RNA"/>
</dbReference>
<evidence type="ECO:0000313" key="2">
    <source>
        <dbReference type="EMBL" id="JAI03809.1"/>
    </source>
</evidence>
<dbReference type="AlphaFoldDB" id="A0A0E9XQ45"/>
<sequence length="57" mass="6723">MYLTDFVKLSRKLSITLLNVFYLSCCLILMTFEALLFYLLIILTCFSMVNFQICELI</sequence>
<evidence type="ECO:0000256" key="1">
    <source>
        <dbReference type="SAM" id="Phobius"/>
    </source>
</evidence>
<keyword evidence="1" id="KW-0472">Membrane</keyword>
<proteinExistence type="predicted"/>
<name>A0A0E9XQ45_ANGAN</name>
<protein>
    <submittedName>
        <fullName evidence="2">Uncharacterized protein</fullName>
    </submittedName>
</protein>
<keyword evidence="1" id="KW-0812">Transmembrane</keyword>
<keyword evidence="1" id="KW-1133">Transmembrane helix</keyword>
<accession>A0A0E9XQ45</accession>
<reference evidence="2" key="1">
    <citation type="submission" date="2014-11" db="EMBL/GenBank/DDBJ databases">
        <authorList>
            <person name="Amaro Gonzalez C."/>
        </authorList>
    </citation>
    <scope>NUCLEOTIDE SEQUENCE</scope>
</reference>
<organism evidence="2">
    <name type="scientific">Anguilla anguilla</name>
    <name type="common">European freshwater eel</name>
    <name type="synonym">Muraena anguilla</name>
    <dbReference type="NCBI Taxonomy" id="7936"/>
    <lineage>
        <taxon>Eukaryota</taxon>
        <taxon>Metazoa</taxon>
        <taxon>Chordata</taxon>
        <taxon>Craniata</taxon>
        <taxon>Vertebrata</taxon>
        <taxon>Euteleostomi</taxon>
        <taxon>Actinopterygii</taxon>
        <taxon>Neopterygii</taxon>
        <taxon>Teleostei</taxon>
        <taxon>Anguilliformes</taxon>
        <taxon>Anguillidae</taxon>
        <taxon>Anguilla</taxon>
    </lineage>
</organism>
<feature type="transmembrane region" description="Helical" evidence="1">
    <location>
        <begin position="20"/>
        <end position="43"/>
    </location>
</feature>
<reference evidence="2" key="2">
    <citation type="journal article" date="2015" name="Fish Shellfish Immunol.">
        <title>Early steps in the European eel (Anguilla anguilla)-Vibrio vulnificus interaction in the gills: Role of the RtxA13 toxin.</title>
        <authorList>
            <person name="Callol A."/>
            <person name="Pajuelo D."/>
            <person name="Ebbesson L."/>
            <person name="Teles M."/>
            <person name="MacKenzie S."/>
            <person name="Amaro C."/>
        </authorList>
    </citation>
    <scope>NUCLEOTIDE SEQUENCE</scope>
</reference>